<feature type="region of interest" description="Disordered" evidence="11">
    <location>
        <begin position="943"/>
        <end position="1022"/>
    </location>
</feature>
<dbReference type="SUPFAM" id="SSF52540">
    <property type="entry name" value="P-loop containing nucleoside triphosphate hydrolases"/>
    <property type="match status" value="1"/>
</dbReference>
<dbReference type="GO" id="GO:0005524">
    <property type="term" value="F:ATP binding"/>
    <property type="evidence" value="ECO:0007669"/>
    <property type="project" value="UniProtKB-UniRule"/>
</dbReference>
<evidence type="ECO:0000256" key="9">
    <source>
        <dbReference type="PROSITE-ProRule" id="PRU00192"/>
    </source>
</evidence>
<comment type="similarity">
    <text evidence="2 10">Belongs to the TRAFAC class myosin-kinesin ATPase superfamily. Myosin family.</text>
</comment>
<feature type="compositionally biased region" description="Basic residues" evidence="11">
    <location>
        <begin position="1074"/>
        <end position="1087"/>
    </location>
</feature>
<comment type="subcellular location">
    <subcellularLocation>
        <location evidence="1">Cytoplasm</location>
        <location evidence="1">Cytoskeleton</location>
        <location evidence="1">Actin patch</location>
    </subcellularLocation>
</comment>
<feature type="binding site" evidence="10">
    <location>
        <begin position="108"/>
        <end position="115"/>
    </location>
    <ligand>
        <name>ATP</name>
        <dbReference type="ChEBI" id="CHEBI:30616"/>
    </ligand>
</feature>
<keyword evidence="5 10" id="KW-0067">ATP-binding</keyword>
<dbReference type="OrthoDB" id="6108017at2759"/>
<dbReference type="Proteomes" id="UP000193944">
    <property type="component" value="Unassembled WGS sequence"/>
</dbReference>
<feature type="region of interest" description="Actin-binding" evidence="10">
    <location>
        <begin position="579"/>
        <end position="601"/>
    </location>
</feature>
<evidence type="ECO:0000259" key="12">
    <source>
        <dbReference type="PROSITE" id="PS50002"/>
    </source>
</evidence>
<protein>
    <recommendedName>
        <fullName evidence="17">Myosin-1</fullName>
    </recommendedName>
</protein>
<dbReference type="Gene3D" id="2.30.30.40">
    <property type="entry name" value="SH3 Domains"/>
    <property type="match status" value="1"/>
</dbReference>
<dbReference type="GO" id="GO:0005886">
    <property type="term" value="C:plasma membrane"/>
    <property type="evidence" value="ECO:0007669"/>
    <property type="project" value="TreeGrafter"/>
</dbReference>
<feature type="compositionally biased region" description="Low complexity" evidence="11">
    <location>
        <begin position="982"/>
        <end position="993"/>
    </location>
</feature>
<evidence type="ECO:0000256" key="7">
    <source>
        <dbReference type="ARBA" id="ARBA00023175"/>
    </source>
</evidence>
<dbReference type="SUPFAM" id="SSF50044">
    <property type="entry name" value="SH3-domain"/>
    <property type="match status" value="1"/>
</dbReference>
<dbReference type="GO" id="GO:0000146">
    <property type="term" value="F:microfilament motor activity"/>
    <property type="evidence" value="ECO:0007669"/>
    <property type="project" value="TreeGrafter"/>
</dbReference>
<dbReference type="PROSITE" id="PS50002">
    <property type="entry name" value="SH3"/>
    <property type="match status" value="1"/>
</dbReference>
<dbReference type="GO" id="GO:0006897">
    <property type="term" value="P:endocytosis"/>
    <property type="evidence" value="ECO:0007669"/>
    <property type="project" value="TreeGrafter"/>
</dbReference>
<feature type="domain" description="TH1" evidence="14">
    <location>
        <begin position="740"/>
        <end position="934"/>
    </location>
</feature>
<dbReference type="STRING" id="1754192.A0A1Y1XH37"/>
<accession>A0A1Y1XH37</accession>
<feature type="domain" description="SH3" evidence="12">
    <location>
        <begin position="1086"/>
        <end position="1145"/>
    </location>
</feature>
<dbReference type="Gene3D" id="1.10.10.820">
    <property type="match status" value="1"/>
</dbReference>
<dbReference type="CDD" id="cd00174">
    <property type="entry name" value="SH3"/>
    <property type="match status" value="1"/>
</dbReference>
<reference evidence="15 16" key="2">
    <citation type="submission" date="2016-08" db="EMBL/GenBank/DDBJ databases">
        <title>Pervasive Adenine N6-methylation of Active Genes in Fungi.</title>
        <authorList>
            <consortium name="DOE Joint Genome Institute"/>
            <person name="Mondo S.J."/>
            <person name="Dannebaum R.O."/>
            <person name="Kuo R.C."/>
            <person name="Labutti K."/>
            <person name="Haridas S."/>
            <person name="Kuo A."/>
            <person name="Salamov A."/>
            <person name="Ahrendt S.R."/>
            <person name="Lipzen A."/>
            <person name="Sullivan W."/>
            <person name="Andreopoulos W.B."/>
            <person name="Clum A."/>
            <person name="Lindquist E."/>
            <person name="Daum C."/>
            <person name="Ramamoorthy G.K."/>
            <person name="Gryganskyi A."/>
            <person name="Culley D."/>
            <person name="Magnuson J.K."/>
            <person name="James T.Y."/>
            <person name="O'Malley M.A."/>
            <person name="Stajich J.E."/>
            <person name="Spatafora J.W."/>
            <person name="Visel A."/>
            <person name="Grigoriev I.V."/>
        </authorList>
    </citation>
    <scope>NUCLEOTIDE SEQUENCE [LARGE SCALE GENOMIC DNA]</scope>
    <source>
        <strain evidence="15 16">S4</strain>
    </source>
</reference>
<evidence type="ECO:0000256" key="11">
    <source>
        <dbReference type="SAM" id="MobiDB-lite"/>
    </source>
</evidence>
<dbReference type="Gene3D" id="3.40.850.10">
    <property type="entry name" value="Kinesin motor domain"/>
    <property type="match status" value="1"/>
</dbReference>
<dbReference type="Pfam" id="PF00018">
    <property type="entry name" value="SH3_1"/>
    <property type="match status" value="1"/>
</dbReference>
<dbReference type="InterPro" id="IPR001452">
    <property type="entry name" value="SH3_domain"/>
</dbReference>
<dbReference type="PANTHER" id="PTHR13140:SF729">
    <property type="entry name" value="UNCONVENTIONAL MYOSIN-IE"/>
    <property type="match status" value="1"/>
</dbReference>
<comment type="caution">
    <text evidence="15">The sequence shown here is derived from an EMBL/GenBank/DDBJ whole genome shotgun (WGS) entry which is preliminary data.</text>
</comment>
<feature type="domain" description="Myosin motor" evidence="13">
    <location>
        <begin position="15"/>
        <end position="702"/>
    </location>
</feature>
<dbReference type="FunFam" id="3.40.850.10:FF:000101">
    <property type="entry name" value="Slow myosin heavy chain 2"/>
    <property type="match status" value="1"/>
</dbReference>
<dbReference type="Gene3D" id="1.20.5.4820">
    <property type="match status" value="1"/>
</dbReference>
<keyword evidence="8 10" id="KW-0009">Actin-binding</keyword>
<evidence type="ECO:0000313" key="16">
    <source>
        <dbReference type="Proteomes" id="UP000193944"/>
    </source>
</evidence>
<dbReference type="InterPro" id="IPR001609">
    <property type="entry name" value="Myosin_head_motor_dom-like"/>
</dbReference>
<keyword evidence="16" id="KW-1185">Reference proteome</keyword>
<dbReference type="AlphaFoldDB" id="A0A1Y1XH37"/>
<dbReference type="CDD" id="cd01378">
    <property type="entry name" value="MYSc_Myo1"/>
    <property type="match status" value="1"/>
</dbReference>
<dbReference type="GO" id="GO:0016459">
    <property type="term" value="C:myosin complex"/>
    <property type="evidence" value="ECO:0007669"/>
    <property type="project" value="UniProtKB-KW"/>
</dbReference>
<evidence type="ECO:0000259" key="14">
    <source>
        <dbReference type="PROSITE" id="PS51757"/>
    </source>
</evidence>
<feature type="region of interest" description="Disordered" evidence="11">
    <location>
        <begin position="1059"/>
        <end position="1087"/>
    </location>
</feature>
<evidence type="ECO:0000259" key="13">
    <source>
        <dbReference type="PROSITE" id="PS51456"/>
    </source>
</evidence>
<evidence type="ECO:0000256" key="3">
    <source>
        <dbReference type="ARBA" id="ARBA00022443"/>
    </source>
</evidence>
<dbReference type="InterPro" id="IPR036072">
    <property type="entry name" value="MYSc_Myo1"/>
</dbReference>
<dbReference type="InterPro" id="IPR036961">
    <property type="entry name" value="Kinesin_motor_dom_sf"/>
</dbReference>
<proteinExistence type="inferred from homology"/>
<dbReference type="Gene3D" id="1.20.120.720">
    <property type="entry name" value="Myosin VI head, motor domain, U50 subdomain"/>
    <property type="match status" value="1"/>
</dbReference>
<keyword evidence="7 10" id="KW-0505">Motor protein</keyword>
<dbReference type="Gene3D" id="1.20.58.530">
    <property type="match status" value="1"/>
</dbReference>
<dbReference type="PROSITE" id="PS51757">
    <property type="entry name" value="TH1"/>
    <property type="match status" value="1"/>
</dbReference>
<organism evidence="15 16">
    <name type="scientific">Anaeromyces robustus</name>
    <dbReference type="NCBI Taxonomy" id="1754192"/>
    <lineage>
        <taxon>Eukaryota</taxon>
        <taxon>Fungi</taxon>
        <taxon>Fungi incertae sedis</taxon>
        <taxon>Chytridiomycota</taxon>
        <taxon>Chytridiomycota incertae sedis</taxon>
        <taxon>Neocallimastigomycetes</taxon>
        <taxon>Neocallimastigales</taxon>
        <taxon>Neocallimastigaceae</taxon>
        <taxon>Anaeromyces</taxon>
    </lineage>
</organism>
<evidence type="ECO:0000313" key="15">
    <source>
        <dbReference type="EMBL" id="ORX85002.1"/>
    </source>
</evidence>
<keyword evidence="6 10" id="KW-0518">Myosin</keyword>
<keyword evidence="4 10" id="KW-0547">Nucleotide-binding</keyword>
<name>A0A1Y1XH37_9FUNG</name>
<dbReference type="PRINTS" id="PR00452">
    <property type="entry name" value="SH3DOMAIN"/>
</dbReference>
<dbReference type="Pfam" id="PF06017">
    <property type="entry name" value="Myosin_TH1"/>
    <property type="match status" value="1"/>
</dbReference>
<dbReference type="FunFam" id="2.30.30.40:FF:000072">
    <property type="entry name" value="Unconventional Myosin IB"/>
    <property type="match status" value="1"/>
</dbReference>
<dbReference type="GO" id="GO:0030479">
    <property type="term" value="C:actin cortical patch"/>
    <property type="evidence" value="ECO:0007669"/>
    <property type="project" value="UniProtKB-SubCell"/>
</dbReference>
<dbReference type="InterPro" id="IPR036028">
    <property type="entry name" value="SH3-like_dom_sf"/>
</dbReference>
<gene>
    <name evidence="15" type="ORF">BCR32DRAFT_276632</name>
</gene>
<evidence type="ECO:0000256" key="2">
    <source>
        <dbReference type="ARBA" id="ARBA00008314"/>
    </source>
</evidence>
<dbReference type="PROSITE" id="PS51456">
    <property type="entry name" value="MYOSIN_MOTOR"/>
    <property type="match status" value="1"/>
</dbReference>
<reference evidence="15 16" key="1">
    <citation type="submission" date="2016-08" db="EMBL/GenBank/DDBJ databases">
        <title>A Parts List for Fungal Cellulosomes Revealed by Comparative Genomics.</title>
        <authorList>
            <consortium name="DOE Joint Genome Institute"/>
            <person name="Haitjema C.H."/>
            <person name="Gilmore S.P."/>
            <person name="Henske J.K."/>
            <person name="Solomon K.V."/>
            <person name="De Groot R."/>
            <person name="Kuo A."/>
            <person name="Mondo S.J."/>
            <person name="Salamov A.A."/>
            <person name="Labutti K."/>
            <person name="Zhao Z."/>
            <person name="Chiniquy J."/>
            <person name="Barry K."/>
            <person name="Brewer H.M."/>
            <person name="Purvine S.O."/>
            <person name="Wright A.T."/>
            <person name="Boxma B."/>
            <person name="Van Alen T."/>
            <person name="Hackstein J.H."/>
            <person name="Baker S.E."/>
            <person name="Grigoriev I.V."/>
            <person name="O'Malley M.A."/>
        </authorList>
    </citation>
    <scope>NUCLEOTIDE SEQUENCE [LARGE SCALE GENOMIC DNA]</scope>
    <source>
        <strain evidence="15 16">S4</strain>
    </source>
</reference>
<evidence type="ECO:0008006" key="17">
    <source>
        <dbReference type="Google" id="ProtNLM"/>
    </source>
</evidence>
<keyword evidence="3 9" id="KW-0728">SH3 domain</keyword>
<dbReference type="PANTHER" id="PTHR13140">
    <property type="entry name" value="MYOSIN"/>
    <property type="match status" value="1"/>
</dbReference>
<dbReference type="SMART" id="SM00326">
    <property type="entry name" value="SH3"/>
    <property type="match status" value="1"/>
</dbReference>
<dbReference type="GO" id="GO:0007015">
    <property type="term" value="P:actin filament organization"/>
    <property type="evidence" value="ECO:0007669"/>
    <property type="project" value="TreeGrafter"/>
</dbReference>
<feature type="compositionally biased region" description="Polar residues" evidence="11">
    <location>
        <begin position="1012"/>
        <end position="1022"/>
    </location>
</feature>
<dbReference type="PRINTS" id="PR00193">
    <property type="entry name" value="MYOSINHEAVY"/>
</dbReference>
<evidence type="ECO:0000256" key="10">
    <source>
        <dbReference type="PROSITE-ProRule" id="PRU00782"/>
    </source>
</evidence>
<evidence type="ECO:0000256" key="1">
    <source>
        <dbReference type="ARBA" id="ARBA00004134"/>
    </source>
</evidence>
<evidence type="ECO:0000256" key="4">
    <source>
        <dbReference type="ARBA" id="ARBA00022741"/>
    </source>
</evidence>
<dbReference type="Pfam" id="PF00063">
    <property type="entry name" value="Myosin_head"/>
    <property type="match status" value="1"/>
</dbReference>
<dbReference type="InterPro" id="IPR010926">
    <property type="entry name" value="Myosin_TH1"/>
</dbReference>
<evidence type="ECO:0000256" key="6">
    <source>
        <dbReference type="ARBA" id="ARBA00023123"/>
    </source>
</evidence>
<evidence type="ECO:0000256" key="8">
    <source>
        <dbReference type="ARBA" id="ARBA00023203"/>
    </source>
</evidence>
<dbReference type="InterPro" id="IPR027417">
    <property type="entry name" value="P-loop_NTPase"/>
</dbReference>
<dbReference type="FunFam" id="1.20.58.530:FF:000007">
    <property type="entry name" value="Myosin IE"/>
    <property type="match status" value="1"/>
</dbReference>
<dbReference type="FunFam" id="1.10.10.820:FF:000001">
    <property type="entry name" value="Myosin heavy chain"/>
    <property type="match status" value="1"/>
</dbReference>
<dbReference type="EMBL" id="MCFG01000042">
    <property type="protein sequence ID" value="ORX85002.1"/>
    <property type="molecule type" value="Genomic_DNA"/>
</dbReference>
<dbReference type="SMART" id="SM00242">
    <property type="entry name" value="MYSc"/>
    <property type="match status" value="1"/>
</dbReference>
<evidence type="ECO:0000256" key="5">
    <source>
        <dbReference type="ARBA" id="ARBA00022840"/>
    </source>
</evidence>
<dbReference type="GO" id="GO:0051015">
    <property type="term" value="F:actin filament binding"/>
    <property type="evidence" value="ECO:0007669"/>
    <property type="project" value="TreeGrafter"/>
</dbReference>
<sequence>MAFHWTSKTSSNSSAGVEDMVLLSKVTEEQIVENLRKRYQNDLIYTYIGPTLVAVNPYKQLPYFTQKEIDMYRGAASHENPPHIYATADTMFQNMMTDEENQCVIISGESGAGKTESAKLIIICKIINYIAAVSDRGGSGNNIVEQVKNIILGSNPLLESFGNAKTLRNNNSSRFGKYFEIRFLRGGQPVGGNISNFLLEKSRVVSPGKNERNFHIFYQLTKNATEKDKTELGLSAPSNFNYLNCSGTYDADGIDDAKEYQDMKNSLNICGISQEDQDSLFQIVAGILHLGNIEFSEENNEAVVVDPRTLEFPAYLLGVSADALHDKLISRLMQTGFMKKRQSDIRMTLNREQACGTRDALAKAIYSRMFDWLVQEINIAMKKLQGSNQDQILNLGVLDIYGFEIFEKNGFEQFCINYVNERLQQIFIELTLKSEQEEYVRENIQWVPIEFFNNKVVVDLIESKRPPGMMCILDDVCATMHAVSKGSDEDFVRKMDINCGENKHYQGMQNKFLVRHYAGPVTYDCEGFCEANKDTLFKDLIILMQSTTKPFIRNLFPENVDTDDLKRPTTFSFKIKTQCHELVDTLMKCTPSYVRCIKPNENKVPKDWDSKRVEHQTHYLNLKENIKVRRAGFCYRQTFEKMLKRYAILTPETYPSWNGNPKDGVKHILETVDMDKDQWQFGLTKVFIKTPESLFILEELRDRKYHGYAKTIQTCYRRWKSRKYFLDLKKQAGDIFYNKKQRRRFSINRDFNGDYINYLSNPILKQLVGKNEKVYFASEMSKYDRKFKNVSPFEFIIGEQTIYFIGREKAKKGPNKGKFVKIIKRAVPIDQITGVSTSALADDIVVFHLPDYDYVCENVFKTELISVLNNQYKKMTHKDLNIIISNDINYTVKKTKWSSGGIYTLTFIEDPTIETNIQGTNGVPKAGKAMIKPRAKGAEIRMAPGLPADTKPVHKEPPPSSNNYRAAAPAQTQKKYTLDIKPSAPASIPSHAPMVSTYTPPSANHPAPPVSNVPQQHPASQTASNPIATAFLAKAQAQNMNNNNNNSSSVGGGNQFKAAAAKTTPPTNPAINQIKKRPPPTPPPKKKLPTVKAIYAYQASEADELTFSAGDIIYVISKDDSGWWTGVKQGEQKKGLFPSNYVQEC</sequence>